<gene>
    <name evidence="4" type="ORF">BDA99DRAFT_566388</name>
</gene>
<accession>A0AAD5P7H4</accession>
<evidence type="ECO:0000313" key="4">
    <source>
        <dbReference type="EMBL" id="KAI9244135.1"/>
    </source>
</evidence>
<keyword evidence="1" id="KW-0479">Metal-binding</keyword>
<evidence type="ECO:0000256" key="2">
    <source>
        <dbReference type="SAM" id="MobiDB-lite"/>
    </source>
</evidence>
<name>A0AAD5P7H4_9FUNG</name>
<keyword evidence="5" id="KW-1185">Reference proteome</keyword>
<comment type="caution">
    <text evidence="4">The sequence shown here is derived from an EMBL/GenBank/DDBJ whole genome shotgun (WGS) entry which is preliminary data.</text>
</comment>
<protein>
    <recommendedName>
        <fullName evidence="3">CCHC-type domain-containing protein</fullName>
    </recommendedName>
</protein>
<feature type="region of interest" description="Disordered" evidence="2">
    <location>
        <begin position="10"/>
        <end position="30"/>
    </location>
</feature>
<dbReference type="PROSITE" id="PS50158">
    <property type="entry name" value="ZF_CCHC"/>
    <property type="match status" value="1"/>
</dbReference>
<dbReference type="GO" id="GO:0008270">
    <property type="term" value="F:zinc ion binding"/>
    <property type="evidence" value="ECO:0007669"/>
    <property type="project" value="UniProtKB-KW"/>
</dbReference>
<evidence type="ECO:0000313" key="5">
    <source>
        <dbReference type="Proteomes" id="UP001209540"/>
    </source>
</evidence>
<keyword evidence="1" id="KW-0862">Zinc</keyword>
<dbReference type="AlphaFoldDB" id="A0AAD5P7H4"/>
<dbReference type="SUPFAM" id="SSF57756">
    <property type="entry name" value="Retrovirus zinc finger-like domains"/>
    <property type="match status" value="1"/>
</dbReference>
<feature type="compositionally biased region" description="Low complexity" evidence="2">
    <location>
        <begin position="11"/>
        <end position="29"/>
    </location>
</feature>
<evidence type="ECO:0000256" key="1">
    <source>
        <dbReference type="PROSITE-ProRule" id="PRU00047"/>
    </source>
</evidence>
<dbReference type="InterPro" id="IPR036875">
    <property type="entry name" value="Znf_CCHC_sf"/>
</dbReference>
<sequence length="152" mass="16861">MDLTFGMALHAQQQPSSSSSPAPSNNNNADQHSLAKIVHPWQLDVYNAYAYAEAYETVEQYAKVVSNHHPSYVSPFNHAFGQPSSSYVNPSPTLMDLDVIQSYGHGDSGPSNNMSCIKCFCCSERGHIHHDCHKKLNGLQAKDRLGFWEAHI</sequence>
<dbReference type="InterPro" id="IPR001878">
    <property type="entry name" value="Znf_CCHC"/>
</dbReference>
<feature type="domain" description="CCHC-type" evidence="3">
    <location>
        <begin position="118"/>
        <end position="132"/>
    </location>
</feature>
<dbReference type="Proteomes" id="UP001209540">
    <property type="component" value="Unassembled WGS sequence"/>
</dbReference>
<dbReference type="GO" id="GO:0003676">
    <property type="term" value="F:nucleic acid binding"/>
    <property type="evidence" value="ECO:0007669"/>
    <property type="project" value="InterPro"/>
</dbReference>
<keyword evidence="1" id="KW-0863">Zinc-finger</keyword>
<dbReference type="EMBL" id="JAIXMP010000063">
    <property type="protein sequence ID" value="KAI9244135.1"/>
    <property type="molecule type" value="Genomic_DNA"/>
</dbReference>
<proteinExistence type="predicted"/>
<evidence type="ECO:0000259" key="3">
    <source>
        <dbReference type="PROSITE" id="PS50158"/>
    </source>
</evidence>
<reference evidence="4" key="2">
    <citation type="submission" date="2023-02" db="EMBL/GenBank/DDBJ databases">
        <authorList>
            <consortium name="DOE Joint Genome Institute"/>
            <person name="Mondo S.J."/>
            <person name="Chang Y."/>
            <person name="Wang Y."/>
            <person name="Ahrendt S."/>
            <person name="Andreopoulos W."/>
            <person name="Barry K."/>
            <person name="Beard J."/>
            <person name="Benny G.L."/>
            <person name="Blankenship S."/>
            <person name="Bonito G."/>
            <person name="Cuomo C."/>
            <person name="Desiro A."/>
            <person name="Gervers K.A."/>
            <person name="Hundley H."/>
            <person name="Kuo A."/>
            <person name="LaButti K."/>
            <person name="Lang B.F."/>
            <person name="Lipzen A."/>
            <person name="O'Donnell K."/>
            <person name="Pangilinan J."/>
            <person name="Reynolds N."/>
            <person name="Sandor L."/>
            <person name="Smith M.W."/>
            <person name="Tsang A."/>
            <person name="Grigoriev I.V."/>
            <person name="Stajich J.E."/>
            <person name="Spatafora J.W."/>
        </authorList>
    </citation>
    <scope>NUCLEOTIDE SEQUENCE</scope>
    <source>
        <strain evidence="4">RSA 2281</strain>
    </source>
</reference>
<reference evidence="4" key="1">
    <citation type="journal article" date="2022" name="IScience">
        <title>Evolution of zygomycete secretomes and the origins of terrestrial fungal ecologies.</title>
        <authorList>
            <person name="Chang Y."/>
            <person name="Wang Y."/>
            <person name="Mondo S."/>
            <person name="Ahrendt S."/>
            <person name="Andreopoulos W."/>
            <person name="Barry K."/>
            <person name="Beard J."/>
            <person name="Benny G.L."/>
            <person name="Blankenship S."/>
            <person name="Bonito G."/>
            <person name="Cuomo C."/>
            <person name="Desiro A."/>
            <person name="Gervers K.A."/>
            <person name="Hundley H."/>
            <person name="Kuo A."/>
            <person name="LaButti K."/>
            <person name="Lang B.F."/>
            <person name="Lipzen A."/>
            <person name="O'Donnell K."/>
            <person name="Pangilinan J."/>
            <person name="Reynolds N."/>
            <person name="Sandor L."/>
            <person name="Smith M.E."/>
            <person name="Tsang A."/>
            <person name="Grigoriev I.V."/>
            <person name="Stajich J.E."/>
            <person name="Spatafora J.W."/>
        </authorList>
    </citation>
    <scope>NUCLEOTIDE SEQUENCE</scope>
    <source>
        <strain evidence="4">RSA 2281</strain>
    </source>
</reference>
<organism evidence="4 5">
    <name type="scientific">Phascolomyces articulosus</name>
    <dbReference type="NCBI Taxonomy" id="60185"/>
    <lineage>
        <taxon>Eukaryota</taxon>
        <taxon>Fungi</taxon>
        <taxon>Fungi incertae sedis</taxon>
        <taxon>Mucoromycota</taxon>
        <taxon>Mucoromycotina</taxon>
        <taxon>Mucoromycetes</taxon>
        <taxon>Mucorales</taxon>
        <taxon>Lichtheimiaceae</taxon>
        <taxon>Phascolomyces</taxon>
    </lineage>
</organism>